<keyword evidence="4" id="KW-1185">Reference proteome</keyword>
<feature type="region of interest" description="Disordered" evidence="1">
    <location>
        <begin position="538"/>
        <end position="571"/>
    </location>
</feature>
<feature type="compositionally biased region" description="Low complexity" evidence="1">
    <location>
        <begin position="550"/>
        <end position="564"/>
    </location>
</feature>
<dbReference type="InterPro" id="IPR001584">
    <property type="entry name" value="Integrase_cat-core"/>
</dbReference>
<name>A0A7J6N9R5_PEROL</name>
<feature type="region of interest" description="Disordered" evidence="1">
    <location>
        <begin position="494"/>
        <end position="515"/>
    </location>
</feature>
<dbReference type="GO" id="GO:0015074">
    <property type="term" value="P:DNA integration"/>
    <property type="evidence" value="ECO:0007669"/>
    <property type="project" value="InterPro"/>
</dbReference>
<dbReference type="Gene3D" id="1.10.340.70">
    <property type="match status" value="1"/>
</dbReference>
<dbReference type="EMBL" id="JABANO010041072">
    <property type="protein sequence ID" value="KAF4680652.1"/>
    <property type="molecule type" value="Genomic_DNA"/>
</dbReference>
<dbReference type="PANTHER" id="PTHR37984">
    <property type="entry name" value="PROTEIN CBG26694"/>
    <property type="match status" value="1"/>
</dbReference>
<dbReference type="InterPro" id="IPR036397">
    <property type="entry name" value="RNaseH_sf"/>
</dbReference>
<gene>
    <name evidence="3" type="ORF">FOZ63_029082</name>
</gene>
<feature type="compositionally biased region" description="Low complexity" evidence="1">
    <location>
        <begin position="504"/>
        <end position="515"/>
    </location>
</feature>
<dbReference type="Pfam" id="PF17921">
    <property type="entry name" value="Integrase_H2C2"/>
    <property type="match status" value="1"/>
</dbReference>
<accession>A0A7J6N9R5</accession>
<dbReference type="PANTHER" id="PTHR37984:SF5">
    <property type="entry name" value="PROTEIN NYNRIN-LIKE"/>
    <property type="match status" value="1"/>
</dbReference>
<evidence type="ECO:0000313" key="3">
    <source>
        <dbReference type="EMBL" id="KAF4680652.1"/>
    </source>
</evidence>
<dbReference type="InterPro" id="IPR041588">
    <property type="entry name" value="Integrase_H2C2"/>
</dbReference>
<dbReference type="InterPro" id="IPR050951">
    <property type="entry name" value="Retrovirus_Pol_polyprotein"/>
</dbReference>
<organism evidence="3 4">
    <name type="scientific">Perkinsus olseni</name>
    <name type="common">Perkinsus atlanticus</name>
    <dbReference type="NCBI Taxonomy" id="32597"/>
    <lineage>
        <taxon>Eukaryota</taxon>
        <taxon>Sar</taxon>
        <taxon>Alveolata</taxon>
        <taxon>Perkinsozoa</taxon>
        <taxon>Perkinsea</taxon>
        <taxon>Perkinsida</taxon>
        <taxon>Perkinsidae</taxon>
        <taxon>Perkinsus</taxon>
    </lineage>
</organism>
<evidence type="ECO:0000313" key="4">
    <source>
        <dbReference type="Proteomes" id="UP000553632"/>
    </source>
</evidence>
<sequence>MTKLTSTSVFEIRKLEERFSVDYVDDNRDDANSEIDNGLFFEDWLDGESDDSATEDEECRELKTIAATISLAATDSSPTTPSTDAMRPMPRSPPSDPILRGLFEHQKADDELNAVYEAVAAGQPPPQGISLPLRRAWHSFLTNDGLLYKNVASALPRFTGDTLSVPVLPQSAIPIVLRALHSDEFQRHPGILRLWTTLRSTAWFNDMYDTVSKHVNTCPSCSLDHQRYDEPRPGVQRTSPPWSWHTLAADVLSVSTPTFKQLVLVLVCLHSHYIFAIPIPNKSSRTIASKLRELVKCYGPFSVLMCDRGLEFAGSDTQLVLQQYGIRFQPTLPYSPLSSIEQVNRTLLERLQRIYTSRPFTCEQFPAVLEEVLWDLRLTASSVTKLPPYSLFFGRPPPGQPALLASTFGTSQLVADMLQARRDLALTAQSTSSTFYLYPGQLLYYRDHRYDRQCKIAQRWVPAKLLTLHGVKATLVGFSGNVVIRHIRELISHAPPLPSPPPTTTMSPSPSPLSQLPRTATDLIHVLPTVQPLLQEQLIVPSTPSEDQSAHSSISISSSSSSAATIGRSDR</sequence>
<evidence type="ECO:0000259" key="2">
    <source>
        <dbReference type="PROSITE" id="PS50994"/>
    </source>
</evidence>
<dbReference type="InterPro" id="IPR012337">
    <property type="entry name" value="RNaseH-like_sf"/>
</dbReference>
<feature type="non-terminal residue" evidence="3">
    <location>
        <position position="571"/>
    </location>
</feature>
<feature type="domain" description="Integrase catalytic" evidence="2">
    <location>
        <begin position="237"/>
        <end position="396"/>
    </location>
</feature>
<dbReference type="SUPFAM" id="SSF53098">
    <property type="entry name" value="Ribonuclease H-like"/>
    <property type="match status" value="1"/>
</dbReference>
<dbReference type="GO" id="GO:0003676">
    <property type="term" value="F:nucleic acid binding"/>
    <property type="evidence" value="ECO:0007669"/>
    <property type="project" value="InterPro"/>
</dbReference>
<dbReference type="Pfam" id="PF00665">
    <property type="entry name" value="rve"/>
    <property type="match status" value="1"/>
</dbReference>
<protein>
    <recommendedName>
        <fullName evidence="2">Integrase catalytic domain-containing protein</fullName>
    </recommendedName>
</protein>
<proteinExistence type="predicted"/>
<evidence type="ECO:0000256" key="1">
    <source>
        <dbReference type="SAM" id="MobiDB-lite"/>
    </source>
</evidence>
<dbReference type="Proteomes" id="UP000553632">
    <property type="component" value="Unassembled WGS sequence"/>
</dbReference>
<reference evidence="3 4" key="1">
    <citation type="submission" date="2020-04" db="EMBL/GenBank/DDBJ databases">
        <title>Perkinsus olseni comparative genomics.</title>
        <authorList>
            <person name="Bogema D.R."/>
        </authorList>
    </citation>
    <scope>NUCLEOTIDE SEQUENCE [LARGE SCALE GENOMIC DNA]</scope>
    <source>
        <strain evidence="3 4">ATCC PRA-207</strain>
    </source>
</reference>
<comment type="caution">
    <text evidence="3">The sequence shown here is derived from an EMBL/GenBank/DDBJ whole genome shotgun (WGS) entry which is preliminary data.</text>
</comment>
<dbReference type="AlphaFoldDB" id="A0A7J6N9R5"/>
<dbReference type="PROSITE" id="PS50994">
    <property type="entry name" value="INTEGRASE"/>
    <property type="match status" value="1"/>
</dbReference>
<dbReference type="Gene3D" id="3.30.420.10">
    <property type="entry name" value="Ribonuclease H-like superfamily/Ribonuclease H"/>
    <property type="match status" value="1"/>
</dbReference>